<protein>
    <submittedName>
        <fullName evidence="1">Bm232</fullName>
    </submittedName>
</protein>
<accession>A0A1I9G0D9</accession>
<gene>
    <name evidence="1" type="primary">Bm232</name>
    <name evidence="1" type="ORF">BM_Bm232</name>
</gene>
<proteinExistence type="predicted"/>
<dbReference type="AlphaFoldDB" id="A0A1I9G0D9"/>
<dbReference type="EMBL" id="LN856649">
    <property type="protein sequence ID" value="CDP91966.1"/>
    <property type="molecule type" value="Genomic_DNA"/>
</dbReference>
<sequence length="40" mass="4694">MTSSYLSHNDYATSFLENDVFFAQFLNILEKYEVTSPRKS</sequence>
<organism evidence="1">
    <name type="scientific">Brugia malayi</name>
    <name type="common">Filarial nematode worm</name>
    <dbReference type="NCBI Taxonomy" id="6279"/>
    <lineage>
        <taxon>Eukaryota</taxon>
        <taxon>Metazoa</taxon>
        <taxon>Ecdysozoa</taxon>
        <taxon>Nematoda</taxon>
        <taxon>Chromadorea</taxon>
        <taxon>Rhabditida</taxon>
        <taxon>Spirurina</taxon>
        <taxon>Spiruromorpha</taxon>
        <taxon>Filarioidea</taxon>
        <taxon>Onchocercidae</taxon>
        <taxon>Brugia</taxon>
    </lineage>
</organism>
<name>A0A1I9G0D9_BRUMA</name>
<reference evidence="1" key="2">
    <citation type="submission" date="2012-12" db="EMBL/GenBank/DDBJ databases">
        <authorList>
            <consortium name="WormBase Consortium"/>
            <person name="Ghedin E."/>
            <person name="Paulini M."/>
        </authorList>
    </citation>
    <scope>NUCLEOTIDE SEQUENCE</scope>
    <source>
        <strain evidence="1">FR3</strain>
    </source>
</reference>
<reference evidence="1" key="1">
    <citation type="journal article" date="2007" name="Science">
        <title>Draft genome of the filarial nematode parasite Brugia malayi.</title>
        <authorList>
            <person name="Ghedin E."/>
            <person name="Wang S."/>
            <person name="Spiro D."/>
            <person name="Caler E."/>
            <person name="Zhao Q."/>
            <person name="Crabtree J."/>
            <person name="Allen J.E."/>
            <person name="Delcher A.L."/>
            <person name="Guiliano D.B."/>
            <person name="Miranda-Saavedra D."/>
            <person name="Angiuoli S.V."/>
            <person name="Creasy T."/>
            <person name="Amedeo P."/>
            <person name="Haas B."/>
            <person name="El-Sayed N.M."/>
            <person name="Wortman J.R."/>
            <person name="Feldblyum T."/>
            <person name="Tallon L."/>
            <person name="Schatz M."/>
            <person name="Shumway M."/>
            <person name="Koo H."/>
            <person name="Salzberg S.L."/>
            <person name="Schobel S."/>
            <person name="Pertea M."/>
            <person name="Pop M."/>
            <person name="White O."/>
            <person name="Barton G.J."/>
            <person name="Carlow C.K."/>
            <person name="Crawford M.J."/>
            <person name="Daub J."/>
            <person name="Dimmic M.W."/>
            <person name="Estes C.F."/>
            <person name="Foster J.M."/>
            <person name="Ganatra M."/>
            <person name="Gregory W.F."/>
            <person name="Johnson N.M."/>
            <person name="Jin J."/>
            <person name="Komuniecki R."/>
            <person name="Korf I."/>
            <person name="Kumar S."/>
            <person name="Laney S."/>
            <person name="Li B.W."/>
            <person name="Li W."/>
            <person name="Lindblom T.H."/>
            <person name="Lustigman S."/>
            <person name="Ma D."/>
            <person name="Maina C.V."/>
            <person name="Martin D.M."/>
            <person name="McCarter J.P."/>
            <person name="McReynolds L."/>
            <person name="Mitreva M."/>
            <person name="Nutman T.B."/>
            <person name="Parkinson J."/>
            <person name="Peregrin-Alvarez J.M."/>
            <person name="Poole C."/>
            <person name="Ren Q."/>
            <person name="Saunders L."/>
            <person name="Sluder A.E."/>
            <person name="Smith K."/>
            <person name="Stanke M."/>
            <person name="Unnasch T.R."/>
            <person name="Ware J."/>
            <person name="Wei A.D."/>
            <person name="Weil G."/>
            <person name="Williams D.J."/>
            <person name="Zhang Y."/>
            <person name="Williams S.A."/>
            <person name="Fraser-Liggett C."/>
            <person name="Slatko B."/>
            <person name="Blaxter M.L."/>
            <person name="Scott A.L."/>
        </authorList>
    </citation>
    <scope>NUCLEOTIDE SEQUENCE</scope>
    <source>
        <strain evidence="1">FR3</strain>
    </source>
</reference>
<evidence type="ECO:0000313" key="1">
    <source>
        <dbReference type="EMBL" id="CDP91966.1"/>
    </source>
</evidence>